<comment type="caution">
    <text evidence="1">The sequence shown here is derived from an EMBL/GenBank/DDBJ whole genome shotgun (WGS) entry which is preliminary data.</text>
</comment>
<accession>A0AAV8SB72</accession>
<reference evidence="1 2" key="1">
    <citation type="submission" date="2021-09" db="EMBL/GenBank/DDBJ databases">
        <title>Genomic insights and catalytic innovation underlie evolution of tropane alkaloids biosynthesis.</title>
        <authorList>
            <person name="Wang Y.-J."/>
            <person name="Tian T."/>
            <person name="Huang J.-P."/>
            <person name="Huang S.-X."/>
        </authorList>
    </citation>
    <scope>NUCLEOTIDE SEQUENCE [LARGE SCALE GENOMIC DNA]</scope>
    <source>
        <strain evidence="1">KIB-2018</strain>
        <tissue evidence="1">Leaf</tissue>
    </source>
</reference>
<dbReference type="EMBL" id="JAIWQS010000012">
    <property type="protein sequence ID" value="KAJ8749235.1"/>
    <property type="molecule type" value="Genomic_DNA"/>
</dbReference>
<name>A0AAV8SB72_9ROSI</name>
<organism evidence="1 2">
    <name type="scientific">Erythroxylum novogranatense</name>
    <dbReference type="NCBI Taxonomy" id="1862640"/>
    <lineage>
        <taxon>Eukaryota</taxon>
        <taxon>Viridiplantae</taxon>
        <taxon>Streptophyta</taxon>
        <taxon>Embryophyta</taxon>
        <taxon>Tracheophyta</taxon>
        <taxon>Spermatophyta</taxon>
        <taxon>Magnoliopsida</taxon>
        <taxon>eudicotyledons</taxon>
        <taxon>Gunneridae</taxon>
        <taxon>Pentapetalae</taxon>
        <taxon>rosids</taxon>
        <taxon>fabids</taxon>
        <taxon>Malpighiales</taxon>
        <taxon>Erythroxylaceae</taxon>
        <taxon>Erythroxylum</taxon>
    </lineage>
</organism>
<sequence>MFYTQILTPSRFPFFQAKCLSLGNSVVGKLLDLVAINPHLWFIVNLQVNGGEWVNN</sequence>
<dbReference type="Proteomes" id="UP001159364">
    <property type="component" value="Linkage Group LG12"/>
</dbReference>
<protein>
    <submittedName>
        <fullName evidence="1">Uncharacterized protein</fullName>
    </submittedName>
</protein>
<keyword evidence="2" id="KW-1185">Reference proteome</keyword>
<proteinExistence type="predicted"/>
<evidence type="ECO:0000313" key="2">
    <source>
        <dbReference type="Proteomes" id="UP001159364"/>
    </source>
</evidence>
<dbReference type="AlphaFoldDB" id="A0AAV8SB72"/>
<gene>
    <name evidence="1" type="ORF">K2173_018712</name>
</gene>
<evidence type="ECO:0000313" key="1">
    <source>
        <dbReference type="EMBL" id="KAJ8749235.1"/>
    </source>
</evidence>